<proteinExistence type="predicted"/>
<dbReference type="EC" id="2.7.13.3" evidence="3"/>
<evidence type="ECO:0000256" key="1">
    <source>
        <dbReference type="ARBA" id="ARBA00000085"/>
    </source>
</evidence>
<evidence type="ECO:0000313" key="13">
    <source>
        <dbReference type="Proteomes" id="UP000032900"/>
    </source>
</evidence>
<dbReference type="CDD" id="cd00075">
    <property type="entry name" value="HATPase"/>
    <property type="match status" value="1"/>
</dbReference>
<keyword evidence="5" id="KW-0808">Transferase</keyword>
<dbReference type="Pfam" id="PF02518">
    <property type="entry name" value="HATPase_c"/>
    <property type="match status" value="1"/>
</dbReference>
<protein>
    <recommendedName>
        <fullName evidence="3">histidine kinase</fullName>
        <ecNumber evidence="3">2.7.13.3</ecNumber>
    </recommendedName>
</protein>
<sequence length="437" mass="50081">MRLQHKLALANLLFKIVFMGLFLAVTPWLSERINLYQTDNDLIEKREEVIGLISDFGVAPFLVDETEDYFASYNILKEEFISLEQIDLDEYWNFIEVTQRRIDDEVIDYRVLNYSFLVDGETYLLEIGQSLSSIAVTERNIRRVTIAFLFLFLLVSVLFELAYTGALLKPLNRIVAKIRATTIPENYDLTPVVSSTQDFKMLDSTLSELMKKISAALQNEREITQNISHELLTPISLLRNKLENILMREQIDEELAIKVNESLATLHRLKTLVNSLLLIARIESNQYLRNDNVQIGDLINEVVEELHPMADDGGVVLIQDYTRELHLFQANRPLLFSLFFNVINNALKHTPRGGEIWIHGYRKKKRCVVEVLDSGEGIPADLLPDIFMRFKKRNGAEDDGSGIGLAIAKSVADFHQIRVEVSSEPGKGTRFVFSWEL</sequence>
<comment type="subcellular location">
    <subcellularLocation>
        <location evidence="2">Membrane</location>
    </subcellularLocation>
</comment>
<dbReference type="AlphaFoldDB" id="A0A0E9LWY0"/>
<evidence type="ECO:0000256" key="6">
    <source>
        <dbReference type="ARBA" id="ARBA00022692"/>
    </source>
</evidence>
<name>A0A0E9LWY0_9BACT</name>
<evidence type="ECO:0000256" key="5">
    <source>
        <dbReference type="ARBA" id="ARBA00022679"/>
    </source>
</evidence>
<keyword evidence="6 10" id="KW-0812">Transmembrane</keyword>
<dbReference type="InterPro" id="IPR003594">
    <property type="entry name" value="HATPase_dom"/>
</dbReference>
<evidence type="ECO:0000256" key="9">
    <source>
        <dbReference type="ARBA" id="ARBA00023136"/>
    </source>
</evidence>
<gene>
    <name evidence="12" type="ORF">JCM15548_11840</name>
</gene>
<dbReference type="STRING" id="1236989.JCM15548_11840"/>
<dbReference type="InterPro" id="IPR050428">
    <property type="entry name" value="TCS_sensor_his_kinase"/>
</dbReference>
<dbReference type="OrthoDB" id="1522504at2"/>
<dbReference type="PROSITE" id="PS50109">
    <property type="entry name" value="HIS_KIN"/>
    <property type="match status" value="1"/>
</dbReference>
<feature type="transmembrane region" description="Helical" evidence="10">
    <location>
        <begin position="146"/>
        <end position="168"/>
    </location>
</feature>
<keyword evidence="13" id="KW-1185">Reference proteome</keyword>
<dbReference type="Gene3D" id="1.10.287.130">
    <property type="match status" value="1"/>
</dbReference>
<dbReference type="CDD" id="cd00082">
    <property type="entry name" value="HisKA"/>
    <property type="match status" value="1"/>
</dbReference>
<comment type="caution">
    <text evidence="12">The sequence shown here is derived from an EMBL/GenBank/DDBJ whole genome shotgun (WGS) entry which is preliminary data.</text>
</comment>
<comment type="catalytic activity">
    <reaction evidence="1">
        <text>ATP + protein L-histidine = ADP + protein N-phospho-L-histidine.</text>
        <dbReference type="EC" id="2.7.13.3"/>
    </reaction>
</comment>
<dbReference type="PRINTS" id="PR00344">
    <property type="entry name" value="BCTRLSENSOR"/>
</dbReference>
<reference evidence="12 13" key="1">
    <citation type="journal article" date="2015" name="Microbes Environ.">
        <title>Distribution and evolution of nitrogen fixation genes in the phylum bacteroidetes.</title>
        <authorList>
            <person name="Inoue J."/>
            <person name="Oshima K."/>
            <person name="Suda W."/>
            <person name="Sakamoto M."/>
            <person name="Iino T."/>
            <person name="Noda S."/>
            <person name="Hongoh Y."/>
            <person name="Hattori M."/>
            <person name="Ohkuma M."/>
        </authorList>
    </citation>
    <scope>NUCLEOTIDE SEQUENCE [LARGE SCALE GENOMIC DNA]</scope>
    <source>
        <strain evidence="12">JCM 15548</strain>
    </source>
</reference>
<feature type="domain" description="Histidine kinase" evidence="11">
    <location>
        <begin position="226"/>
        <end position="437"/>
    </location>
</feature>
<dbReference type="InterPro" id="IPR004358">
    <property type="entry name" value="Sig_transdc_His_kin-like_C"/>
</dbReference>
<evidence type="ECO:0000256" key="8">
    <source>
        <dbReference type="ARBA" id="ARBA00022989"/>
    </source>
</evidence>
<dbReference type="SUPFAM" id="SSF55874">
    <property type="entry name" value="ATPase domain of HSP90 chaperone/DNA topoisomerase II/histidine kinase"/>
    <property type="match status" value="1"/>
</dbReference>
<dbReference type="Gene3D" id="3.30.565.10">
    <property type="entry name" value="Histidine kinase-like ATPase, C-terminal domain"/>
    <property type="match status" value="1"/>
</dbReference>
<evidence type="ECO:0000259" key="11">
    <source>
        <dbReference type="PROSITE" id="PS50109"/>
    </source>
</evidence>
<evidence type="ECO:0000313" key="12">
    <source>
        <dbReference type="EMBL" id="GAO29631.1"/>
    </source>
</evidence>
<dbReference type="SUPFAM" id="SSF47384">
    <property type="entry name" value="Homodimeric domain of signal transducing histidine kinase"/>
    <property type="match status" value="1"/>
</dbReference>
<feature type="transmembrane region" description="Helical" evidence="10">
    <location>
        <begin position="12"/>
        <end position="30"/>
    </location>
</feature>
<evidence type="ECO:0000256" key="7">
    <source>
        <dbReference type="ARBA" id="ARBA00022777"/>
    </source>
</evidence>
<dbReference type="InterPro" id="IPR036890">
    <property type="entry name" value="HATPase_C_sf"/>
</dbReference>
<dbReference type="PANTHER" id="PTHR45436">
    <property type="entry name" value="SENSOR HISTIDINE KINASE YKOH"/>
    <property type="match status" value="1"/>
</dbReference>
<dbReference type="InterPro" id="IPR036097">
    <property type="entry name" value="HisK_dim/P_sf"/>
</dbReference>
<keyword evidence="4" id="KW-0597">Phosphoprotein</keyword>
<dbReference type="GO" id="GO:0000155">
    <property type="term" value="F:phosphorelay sensor kinase activity"/>
    <property type="evidence" value="ECO:0007669"/>
    <property type="project" value="InterPro"/>
</dbReference>
<keyword evidence="9 10" id="KW-0472">Membrane</keyword>
<evidence type="ECO:0000256" key="2">
    <source>
        <dbReference type="ARBA" id="ARBA00004370"/>
    </source>
</evidence>
<dbReference type="GO" id="GO:0005886">
    <property type="term" value="C:plasma membrane"/>
    <property type="evidence" value="ECO:0007669"/>
    <property type="project" value="TreeGrafter"/>
</dbReference>
<keyword evidence="8 10" id="KW-1133">Transmembrane helix</keyword>
<evidence type="ECO:0000256" key="10">
    <source>
        <dbReference type="SAM" id="Phobius"/>
    </source>
</evidence>
<keyword evidence="7 12" id="KW-0418">Kinase</keyword>
<accession>A0A0E9LWY0</accession>
<evidence type="ECO:0000256" key="3">
    <source>
        <dbReference type="ARBA" id="ARBA00012438"/>
    </source>
</evidence>
<dbReference type="EMBL" id="BAZW01000011">
    <property type="protein sequence ID" value="GAO29631.1"/>
    <property type="molecule type" value="Genomic_DNA"/>
</dbReference>
<dbReference type="InterPro" id="IPR005467">
    <property type="entry name" value="His_kinase_dom"/>
</dbReference>
<organism evidence="12 13">
    <name type="scientific">Geofilum rubicundum JCM 15548</name>
    <dbReference type="NCBI Taxonomy" id="1236989"/>
    <lineage>
        <taxon>Bacteria</taxon>
        <taxon>Pseudomonadati</taxon>
        <taxon>Bacteroidota</taxon>
        <taxon>Bacteroidia</taxon>
        <taxon>Marinilabiliales</taxon>
        <taxon>Marinilabiliaceae</taxon>
        <taxon>Geofilum</taxon>
    </lineage>
</organism>
<dbReference type="RefSeq" id="WP_062124048.1">
    <property type="nucleotide sequence ID" value="NZ_BAZW01000011.1"/>
</dbReference>
<evidence type="ECO:0000256" key="4">
    <source>
        <dbReference type="ARBA" id="ARBA00022553"/>
    </source>
</evidence>
<dbReference type="InterPro" id="IPR003661">
    <property type="entry name" value="HisK_dim/P_dom"/>
</dbReference>
<dbReference type="PANTHER" id="PTHR45436:SF5">
    <property type="entry name" value="SENSOR HISTIDINE KINASE TRCS"/>
    <property type="match status" value="1"/>
</dbReference>
<dbReference type="Pfam" id="PF00512">
    <property type="entry name" value="HisKA"/>
    <property type="match status" value="1"/>
</dbReference>
<dbReference type="Proteomes" id="UP000032900">
    <property type="component" value="Unassembled WGS sequence"/>
</dbReference>
<dbReference type="SMART" id="SM00387">
    <property type="entry name" value="HATPase_c"/>
    <property type="match status" value="1"/>
</dbReference>
<dbReference type="SMART" id="SM00388">
    <property type="entry name" value="HisKA"/>
    <property type="match status" value="1"/>
</dbReference>